<keyword evidence="1" id="KW-0472">Membrane</keyword>
<protein>
    <submittedName>
        <fullName evidence="2">Uncharacterized protein</fullName>
    </submittedName>
</protein>
<feature type="transmembrane region" description="Helical" evidence="1">
    <location>
        <begin position="58"/>
        <end position="75"/>
    </location>
</feature>
<name>A0A699Z2P0_HAELA</name>
<comment type="caution">
    <text evidence="2">The sequence shown here is derived from an EMBL/GenBank/DDBJ whole genome shotgun (WGS) entry which is preliminary data.</text>
</comment>
<dbReference type="AlphaFoldDB" id="A0A699Z2P0"/>
<keyword evidence="3" id="KW-1185">Reference proteome</keyword>
<organism evidence="2 3">
    <name type="scientific">Haematococcus lacustris</name>
    <name type="common">Green alga</name>
    <name type="synonym">Haematococcus pluvialis</name>
    <dbReference type="NCBI Taxonomy" id="44745"/>
    <lineage>
        <taxon>Eukaryota</taxon>
        <taxon>Viridiplantae</taxon>
        <taxon>Chlorophyta</taxon>
        <taxon>core chlorophytes</taxon>
        <taxon>Chlorophyceae</taxon>
        <taxon>CS clade</taxon>
        <taxon>Chlamydomonadales</taxon>
        <taxon>Haematococcaceae</taxon>
        <taxon>Haematococcus</taxon>
    </lineage>
</organism>
<reference evidence="2 3" key="1">
    <citation type="submission" date="2020-02" db="EMBL/GenBank/DDBJ databases">
        <title>Draft genome sequence of Haematococcus lacustris strain NIES-144.</title>
        <authorList>
            <person name="Morimoto D."/>
            <person name="Nakagawa S."/>
            <person name="Yoshida T."/>
            <person name="Sawayama S."/>
        </authorList>
    </citation>
    <scope>NUCLEOTIDE SEQUENCE [LARGE SCALE GENOMIC DNA]</scope>
    <source>
        <strain evidence="2 3">NIES-144</strain>
    </source>
</reference>
<feature type="non-terminal residue" evidence="2">
    <location>
        <position position="1"/>
    </location>
</feature>
<keyword evidence="1" id="KW-0812">Transmembrane</keyword>
<gene>
    <name evidence="2" type="ORF">HaLaN_13329</name>
</gene>
<evidence type="ECO:0000313" key="3">
    <source>
        <dbReference type="Proteomes" id="UP000485058"/>
    </source>
</evidence>
<dbReference type="EMBL" id="BLLF01001056">
    <property type="protein sequence ID" value="GFH16827.1"/>
    <property type="molecule type" value="Genomic_DNA"/>
</dbReference>
<keyword evidence="1" id="KW-1133">Transmembrane helix</keyword>
<sequence>ASVLVNGANAMLGMGSNIFKFALNVHKYKNLTAVVGDLDFGTSQNITLKQLATQHPDFAQVLAMPFAFFFIWVYVNPNRNVAGIAVQNFVWNTQVARREYEEMYELTAYLLTAFNGTKRTFFLGNWEGDWMMATGFNIPLRLKNVNAPAGMAAWMTIRQSAIDAAKRDTPHSGVEVYFYMELNSVPEGIQDPQSQVMVNSVLPLVPVDFVSFSSYQPGTNT</sequence>
<accession>A0A699Z2P0</accession>
<evidence type="ECO:0000313" key="2">
    <source>
        <dbReference type="EMBL" id="GFH16827.1"/>
    </source>
</evidence>
<evidence type="ECO:0000256" key="1">
    <source>
        <dbReference type="SAM" id="Phobius"/>
    </source>
</evidence>
<dbReference type="Proteomes" id="UP000485058">
    <property type="component" value="Unassembled WGS sequence"/>
</dbReference>
<proteinExistence type="predicted"/>